<comment type="function">
    <text evidence="6">Methylmalonyl-CoA epimerase involved in propionyl-CoA metabolism.</text>
</comment>
<evidence type="ECO:0000256" key="4">
    <source>
        <dbReference type="ARBA" id="ARBA00023285"/>
    </source>
</evidence>
<dbReference type="InterPro" id="IPR051785">
    <property type="entry name" value="MMCE/EMCE_epimerase"/>
</dbReference>
<evidence type="ECO:0000256" key="6">
    <source>
        <dbReference type="ARBA" id="ARBA00053742"/>
    </source>
</evidence>
<dbReference type="AlphaFoldDB" id="A0AAJ6QTD7"/>
<sequence length="158" mass="17635">MKLLRSIFTARRFATNSGLRSLERNFKITRLNHVSVATNAVDKQRTFWSDVMGLQVSSETPQPDHGVTTVFVSLDNTKLELLEPMERSPISAFLKQNKDGGMHHLCLEVDNIRAAMEHVQKCGVRCLNSEPEIGAHGKPVVFLHPKDCGGVLIELEEA</sequence>
<dbReference type="GeneID" id="100898696"/>
<dbReference type="InterPro" id="IPR037523">
    <property type="entry name" value="VOC_core"/>
</dbReference>
<reference evidence="12" key="1">
    <citation type="submission" date="2025-08" db="UniProtKB">
        <authorList>
            <consortium name="RefSeq"/>
        </authorList>
    </citation>
    <scope>IDENTIFICATION</scope>
</reference>
<dbReference type="PROSITE" id="PS51819">
    <property type="entry name" value="VOC"/>
    <property type="match status" value="1"/>
</dbReference>
<evidence type="ECO:0000313" key="11">
    <source>
        <dbReference type="Proteomes" id="UP000694867"/>
    </source>
</evidence>
<proteinExistence type="inferred from homology"/>
<dbReference type="SUPFAM" id="SSF54593">
    <property type="entry name" value="Glyoxalase/Bleomycin resistance protein/Dihydroxybiphenyl dioxygenase"/>
    <property type="match status" value="1"/>
</dbReference>
<dbReference type="RefSeq" id="XP_003743307.1">
    <property type="nucleotide sequence ID" value="XM_003743259.2"/>
</dbReference>
<dbReference type="FunFam" id="3.10.180.10:FF:000003">
    <property type="entry name" value="Methylmalonyl-CoA epimerase, mitochondrial"/>
    <property type="match status" value="1"/>
</dbReference>
<dbReference type="GO" id="GO:0005739">
    <property type="term" value="C:mitochondrion"/>
    <property type="evidence" value="ECO:0007669"/>
    <property type="project" value="TreeGrafter"/>
</dbReference>
<dbReference type="InterPro" id="IPR029068">
    <property type="entry name" value="Glyas_Bleomycin-R_OHBP_Dase"/>
</dbReference>
<dbReference type="Gene3D" id="3.10.180.10">
    <property type="entry name" value="2,3-Dihydroxybiphenyl 1,2-Dioxygenase, domain 1"/>
    <property type="match status" value="1"/>
</dbReference>
<dbReference type="KEGG" id="goe:100898696"/>
<evidence type="ECO:0000256" key="2">
    <source>
        <dbReference type="ARBA" id="ARBA00022723"/>
    </source>
</evidence>
<evidence type="ECO:0000256" key="9">
    <source>
        <dbReference type="ARBA" id="ARBA00081771"/>
    </source>
</evidence>
<evidence type="ECO:0000256" key="8">
    <source>
        <dbReference type="ARBA" id="ARBA00071337"/>
    </source>
</evidence>
<evidence type="ECO:0000313" key="12">
    <source>
        <dbReference type="RefSeq" id="XP_003743307.1"/>
    </source>
</evidence>
<dbReference type="CDD" id="cd07249">
    <property type="entry name" value="MMCE"/>
    <property type="match status" value="1"/>
</dbReference>
<comment type="catalytic activity">
    <reaction evidence="5">
        <text>(R)-methylmalonyl-CoA = (S)-methylmalonyl-CoA</text>
        <dbReference type="Rhea" id="RHEA:20553"/>
        <dbReference type="ChEBI" id="CHEBI:57326"/>
        <dbReference type="ChEBI" id="CHEBI:57327"/>
        <dbReference type="EC" id="5.1.99.1"/>
    </reaction>
    <physiologicalReaction direction="right-to-left" evidence="5">
        <dbReference type="Rhea" id="RHEA:20555"/>
    </physiologicalReaction>
</comment>
<dbReference type="EC" id="5.1.99.1" evidence="7"/>
<feature type="domain" description="VOC" evidence="10">
    <location>
        <begin position="30"/>
        <end position="158"/>
    </location>
</feature>
<organism evidence="11 12">
    <name type="scientific">Galendromus occidentalis</name>
    <name type="common">western predatory mite</name>
    <dbReference type="NCBI Taxonomy" id="34638"/>
    <lineage>
        <taxon>Eukaryota</taxon>
        <taxon>Metazoa</taxon>
        <taxon>Ecdysozoa</taxon>
        <taxon>Arthropoda</taxon>
        <taxon>Chelicerata</taxon>
        <taxon>Arachnida</taxon>
        <taxon>Acari</taxon>
        <taxon>Parasitiformes</taxon>
        <taxon>Mesostigmata</taxon>
        <taxon>Gamasina</taxon>
        <taxon>Phytoseioidea</taxon>
        <taxon>Phytoseiidae</taxon>
        <taxon>Typhlodrominae</taxon>
        <taxon>Galendromus</taxon>
    </lineage>
</organism>
<dbReference type="InterPro" id="IPR017515">
    <property type="entry name" value="MeMalonyl-CoA_epimerase"/>
</dbReference>
<dbReference type="PANTHER" id="PTHR43048">
    <property type="entry name" value="METHYLMALONYL-COA EPIMERASE"/>
    <property type="match status" value="1"/>
</dbReference>
<protein>
    <recommendedName>
        <fullName evidence="8">Methylmalonyl-CoA epimerase, mitochondrial</fullName>
        <ecNumber evidence="7">5.1.99.1</ecNumber>
    </recommendedName>
    <alternativeName>
        <fullName evidence="9">DL-methylmalonyl-CoA racemase</fullName>
    </alternativeName>
</protein>
<dbReference type="Pfam" id="PF13669">
    <property type="entry name" value="Glyoxalase_4"/>
    <property type="match status" value="1"/>
</dbReference>
<keyword evidence="2" id="KW-0479">Metal-binding</keyword>
<keyword evidence="3" id="KW-0413">Isomerase</keyword>
<evidence type="ECO:0000259" key="10">
    <source>
        <dbReference type="PROSITE" id="PS51819"/>
    </source>
</evidence>
<dbReference type="GO" id="GO:0004493">
    <property type="term" value="F:methylmalonyl-CoA epimerase activity"/>
    <property type="evidence" value="ECO:0007669"/>
    <property type="project" value="UniProtKB-EC"/>
</dbReference>
<keyword evidence="11" id="KW-1185">Reference proteome</keyword>
<dbReference type="PANTHER" id="PTHR43048:SF3">
    <property type="entry name" value="METHYLMALONYL-COA EPIMERASE, MITOCHONDRIAL"/>
    <property type="match status" value="1"/>
</dbReference>
<name>A0AAJ6QTD7_9ACAR</name>
<keyword evidence="4" id="KW-0170">Cobalt</keyword>
<evidence type="ECO:0000256" key="3">
    <source>
        <dbReference type="ARBA" id="ARBA00023235"/>
    </source>
</evidence>
<dbReference type="GO" id="GO:0046872">
    <property type="term" value="F:metal ion binding"/>
    <property type="evidence" value="ECO:0007669"/>
    <property type="project" value="UniProtKB-KW"/>
</dbReference>
<evidence type="ECO:0000256" key="7">
    <source>
        <dbReference type="ARBA" id="ARBA00066411"/>
    </source>
</evidence>
<gene>
    <name evidence="12" type="primary">LOC100898696</name>
</gene>
<accession>A0AAJ6QTD7</accession>
<comment type="similarity">
    <text evidence="1">Belongs to the methylmalonyl-CoA epimerase family.</text>
</comment>
<dbReference type="Proteomes" id="UP000694867">
    <property type="component" value="Unplaced"/>
</dbReference>
<dbReference type="NCBIfam" id="TIGR03081">
    <property type="entry name" value="metmalonyl_epim"/>
    <property type="match status" value="1"/>
</dbReference>
<evidence type="ECO:0000256" key="5">
    <source>
        <dbReference type="ARBA" id="ARBA00050406"/>
    </source>
</evidence>
<evidence type="ECO:0000256" key="1">
    <source>
        <dbReference type="ARBA" id="ARBA00009308"/>
    </source>
</evidence>
<dbReference type="GO" id="GO:0046491">
    <property type="term" value="P:L-methylmalonyl-CoA metabolic process"/>
    <property type="evidence" value="ECO:0007669"/>
    <property type="project" value="TreeGrafter"/>
</dbReference>